<dbReference type="EMBL" id="LFYT02000038">
    <property type="protein sequence ID" value="PVE41136.1"/>
    <property type="molecule type" value="Genomic_DNA"/>
</dbReference>
<dbReference type="CDD" id="cd04301">
    <property type="entry name" value="NAT_SF"/>
    <property type="match status" value="1"/>
</dbReference>
<name>A0A2T7U8X7_9BURK</name>
<protein>
    <submittedName>
        <fullName evidence="4">N-acetyltransferase</fullName>
    </submittedName>
</protein>
<dbReference type="PROSITE" id="PS51186">
    <property type="entry name" value="GNAT"/>
    <property type="match status" value="1"/>
</dbReference>
<evidence type="ECO:0000313" key="4">
    <source>
        <dbReference type="EMBL" id="PVE41136.1"/>
    </source>
</evidence>
<dbReference type="InterPro" id="IPR016181">
    <property type="entry name" value="Acyl_CoA_acyltransferase"/>
</dbReference>
<reference evidence="4" key="1">
    <citation type="submission" date="2017-04" db="EMBL/GenBank/DDBJ databases">
        <title>Unexpected and diverse lifestyles within the genus Limnohabitans.</title>
        <authorList>
            <person name="Kasalicky V."/>
            <person name="Mehrshad M."/>
            <person name="Andrei S.-A."/>
            <person name="Salcher M."/>
            <person name="Kratochvilova H."/>
            <person name="Simek K."/>
            <person name="Ghai R."/>
        </authorList>
    </citation>
    <scope>NUCLEOTIDE SEQUENCE [LARGE SCALE GENOMIC DNA]</scope>
    <source>
        <strain evidence="4">II-D5</strain>
    </source>
</reference>
<dbReference type="PANTHER" id="PTHR43877:SF2">
    <property type="entry name" value="AMINOALKYLPHOSPHONATE N-ACETYLTRANSFERASE-RELATED"/>
    <property type="match status" value="1"/>
</dbReference>
<dbReference type="Gene3D" id="3.40.630.30">
    <property type="match status" value="1"/>
</dbReference>
<dbReference type="InterPro" id="IPR050832">
    <property type="entry name" value="Bact_Acetyltransf"/>
</dbReference>
<dbReference type="InterPro" id="IPR000182">
    <property type="entry name" value="GNAT_dom"/>
</dbReference>
<dbReference type="RefSeq" id="WP_053172858.1">
    <property type="nucleotide sequence ID" value="NZ_LFYT02000038.1"/>
</dbReference>
<keyword evidence="2" id="KW-0012">Acyltransferase</keyword>
<proteinExistence type="predicted"/>
<organism evidence="4 5">
    <name type="scientific">Limnohabitans planktonicus II-D5</name>
    <dbReference type="NCBI Taxonomy" id="1293045"/>
    <lineage>
        <taxon>Bacteria</taxon>
        <taxon>Pseudomonadati</taxon>
        <taxon>Pseudomonadota</taxon>
        <taxon>Betaproteobacteria</taxon>
        <taxon>Burkholderiales</taxon>
        <taxon>Comamonadaceae</taxon>
        <taxon>Limnohabitans</taxon>
    </lineage>
</organism>
<feature type="domain" description="N-acetyltransferase" evidence="3">
    <location>
        <begin position="4"/>
        <end position="151"/>
    </location>
</feature>
<dbReference type="OrthoDB" id="9792929at2"/>
<comment type="caution">
    <text evidence="4">The sequence shown here is derived from an EMBL/GenBank/DDBJ whole genome shotgun (WGS) entry which is preliminary data.</text>
</comment>
<dbReference type="Pfam" id="PF00583">
    <property type="entry name" value="Acetyltransf_1"/>
    <property type="match status" value="1"/>
</dbReference>
<dbReference type="Proteomes" id="UP000037507">
    <property type="component" value="Unassembled WGS sequence"/>
</dbReference>
<dbReference type="GO" id="GO:0016747">
    <property type="term" value="F:acyltransferase activity, transferring groups other than amino-acyl groups"/>
    <property type="evidence" value="ECO:0007669"/>
    <property type="project" value="InterPro"/>
</dbReference>
<sequence>MTHTAVRQANVTDLEMLTPLFDGYRQFYGRATDLDAARQFLLDRFNHGESVIFMALREGVPLGFTQLYPSFSSVSMARTFILNDLFVTEEGRRNGVASALMSAAVEFAKTVGAIRLSLSTAVTNSPAQSLYSAMGWAKDEQFFVYHLSTGA</sequence>
<evidence type="ECO:0000313" key="5">
    <source>
        <dbReference type="Proteomes" id="UP000037507"/>
    </source>
</evidence>
<gene>
    <name evidence="4" type="ORF">H663_018650</name>
</gene>
<keyword evidence="5" id="KW-1185">Reference proteome</keyword>
<evidence type="ECO:0000259" key="3">
    <source>
        <dbReference type="PROSITE" id="PS51186"/>
    </source>
</evidence>
<evidence type="ECO:0000256" key="2">
    <source>
        <dbReference type="ARBA" id="ARBA00023315"/>
    </source>
</evidence>
<keyword evidence="1" id="KW-0808">Transferase</keyword>
<dbReference type="AlphaFoldDB" id="A0A2T7U8X7"/>
<evidence type="ECO:0000256" key="1">
    <source>
        <dbReference type="ARBA" id="ARBA00022679"/>
    </source>
</evidence>
<dbReference type="STRING" id="1293045.H663_10685"/>
<dbReference type="PANTHER" id="PTHR43877">
    <property type="entry name" value="AMINOALKYLPHOSPHONATE N-ACETYLTRANSFERASE-RELATED-RELATED"/>
    <property type="match status" value="1"/>
</dbReference>
<dbReference type="SUPFAM" id="SSF55729">
    <property type="entry name" value="Acyl-CoA N-acyltransferases (Nat)"/>
    <property type="match status" value="1"/>
</dbReference>
<accession>A0A2T7U8X7</accession>